<dbReference type="GO" id="GO:0004140">
    <property type="term" value="F:dephospho-CoA kinase activity"/>
    <property type="evidence" value="ECO:0007669"/>
    <property type="project" value="UniProtKB-UniRule"/>
</dbReference>
<dbReference type="NCBIfam" id="TIGR00152">
    <property type="entry name" value="dephospho-CoA kinase"/>
    <property type="match status" value="1"/>
</dbReference>
<dbReference type="AlphaFoldDB" id="A0A0W0VKP7"/>
<reference evidence="7 8" key="1">
    <citation type="submission" date="2015-11" db="EMBL/GenBank/DDBJ databases">
        <title>Genomic analysis of 38 Legionella species identifies large and diverse effector repertoires.</title>
        <authorList>
            <person name="Burstein D."/>
            <person name="Amaro F."/>
            <person name="Zusman T."/>
            <person name="Lifshitz Z."/>
            <person name="Cohen O."/>
            <person name="Gilbert J.A."/>
            <person name="Pupko T."/>
            <person name="Shuman H.A."/>
            <person name="Segal G."/>
        </authorList>
    </citation>
    <scope>NUCLEOTIDE SEQUENCE [LARGE SCALE GENOMIC DNA]</scope>
    <source>
        <strain evidence="7 8">ATCC 49505</strain>
    </source>
</reference>
<sequence length="199" mass="22801">MYTIALTGNIASGKSTVARQFAKLGITIIDADQISKELTSKNQPAAKEIVQHFGRSVLNESGEINRAELRKIIFNYPQERKWLEELLHPLIRKEIKQQVQTAQGPYCIIEIPLLPKRSDYPYLNRILFIKAPKDLQLKRIEKRDHCPKEEALKILQAQACEEKHLAHADDVLHNDGSLEELRMKVINLHAKYLKFAEGA</sequence>
<gene>
    <name evidence="5 7" type="primary">coaE</name>
    <name evidence="7" type="ORF">Llon_1570</name>
</gene>
<dbReference type="HAMAP" id="MF_00376">
    <property type="entry name" value="Dephospho_CoA_kinase"/>
    <property type="match status" value="1"/>
</dbReference>
<dbReference type="UniPathway" id="UPA00241">
    <property type="reaction ID" value="UER00356"/>
</dbReference>
<dbReference type="GO" id="GO:0005524">
    <property type="term" value="F:ATP binding"/>
    <property type="evidence" value="ECO:0007669"/>
    <property type="project" value="UniProtKB-UniRule"/>
</dbReference>
<dbReference type="EMBL" id="LNYK01000019">
    <property type="protein sequence ID" value="KTD20684.1"/>
    <property type="molecule type" value="Genomic_DNA"/>
</dbReference>
<dbReference type="PANTHER" id="PTHR10695">
    <property type="entry name" value="DEPHOSPHO-COA KINASE-RELATED"/>
    <property type="match status" value="1"/>
</dbReference>
<evidence type="ECO:0000256" key="2">
    <source>
        <dbReference type="ARBA" id="ARBA00022741"/>
    </source>
</evidence>
<evidence type="ECO:0000313" key="8">
    <source>
        <dbReference type="Proteomes" id="UP000054997"/>
    </source>
</evidence>
<dbReference type="EC" id="2.7.1.24" evidence="5 6"/>
<evidence type="ECO:0000313" key="7">
    <source>
        <dbReference type="EMBL" id="KTD20684.1"/>
    </source>
</evidence>
<evidence type="ECO:0000256" key="4">
    <source>
        <dbReference type="ARBA" id="ARBA00022993"/>
    </source>
</evidence>
<keyword evidence="3 5" id="KW-0067">ATP-binding</keyword>
<evidence type="ECO:0000256" key="6">
    <source>
        <dbReference type="NCBIfam" id="TIGR00152"/>
    </source>
</evidence>
<dbReference type="Gene3D" id="3.40.50.300">
    <property type="entry name" value="P-loop containing nucleotide triphosphate hydrolases"/>
    <property type="match status" value="1"/>
</dbReference>
<keyword evidence="5 7" id="KW-0808">Transferase</keyword>
<dbReference type="PANTHER" id="PTHR10695:SF46">
    <property type="entry name" value="BIFUNCTIONAL COENZYME A SYNTHASE-RELATED"/>
    <property type="match status" value="1"/>
</dbReference>
<organism evidence="7 8">
    <name type="scientific">Legionella londiniensis</name>
    <dbReference type="NCBI Taxonomy" id="45068"/>
    <lineage>
        <taxon>Bacteria</taxon>
        <taxon>Pseudomonadati</taxon>
        <taxon>Pseudomonadota</taxon>
        <taxon>Gammaproteobacteria</taxon>
        <taxon>Legionellales</taxon>
        <taxon>Legionellaceae</taxon>
        <taxon>Legionella</taxon>
    </lineage>
</organism>
<protein>
    <recommendedName>
        <fullName evidence="5 6">Dephospho-CoA kinase</fullName>
        <ecNumber evidence="5 6">2.7.1.24</ecNumber>
    </recommendedName>
    <alternativeName>
        <fullName evidence="5">Dephosphocoenzyme A kinase</fullName>
    </alternativeName>
</protein>
<comment type="caution">
    <text evidence="7">The sequence shown here is derived from an EMBL/GenBank/DDBJ whole genome shotgun (WGS) entry which is preliminary data.</text>
</comment>
<evidence type="ECO:0000256" key="5">
    <source>
        <dbReference type="HAMAP-Rule" id="MF_00376"/>
    </source>
</evidence>
<dbReference type="Pfam" id="PF01121">
    <property type="entry name" value="CoaE"/>
    <property type="match status" value="1"/>
</dbReference>
<name>A0A0W0VKP7_9GAMM</name>
<keyword evidence="8" id="KW-1185">Reference proteome</keyword>
<comment type="function">
    <text evidence="5">Catalyzes the phosphorylation of the 3'-hydroxyl group of dephosphocoenzyme A to form coenzyme A.</text>
</comment>
<accession>A0A0W0VKP7</accession>
<comment type="subcellular location">
    <subcellularLocation>
        <location evidence="5">Cytoplasm</location>
    </subcellularLocation>
</comment>
<dbReference type="RefSeq" id="WP_058529565.1">
    <property type="nucleotide sequence ID" value="NZ_CAAAHZ010000004.1"/>
</dbReference>
<proteinExistence type="inferred from homology"/>
<evidence type="ECO:0000256" key="3">
    <source>
        <dbReference type="ARBA" id="ARBA00022840"/>
    </source>
</evidence>
<dbReference type="PATRIC" id="fig|45068.5.peg.1703"/>
<dbReference type="InterPro" id="IPR001977">
    <property type="entry name" value="Depp_CoAkinase"/>
</dbReference>
<keyword evidence="2 5" id="KW-0547">Nucleotide-binding</keyword>
<dbReference type="STRING" id="45068.Llon_1570"/>
<feature type="binding site" evidence="5">
    <location>
        <begin position="11"/>
        <end position="16"/>
    </location>
    <ligand>
        <name>ATP</name>
        <dbReference type="ChEBI" id="CHEBI:30616"/>
    </ligand>
</feature>
<keyword evidence="4 5" id="KW-0173">Coenzyme A biosynthesis</keyword>
<comment type="pathway">
    <text evidence="5">Cofactor biosynthesis; coenzyme A biosynthesis; CoA from (R)-pantothenate: step 5/5.</text>
</comment>
<dbReference type="InterPro" id="IPR027417">
    <property type="entry name" value="P-loop_NTPase"/>
</dbReference>
<dbReference type="GO" id="GO:0005737">
    <property type="term" value="C:cytoplasm"/>
    <property type="evidence" value="ECO:0007669"/>
    <property type="project" value="UniProtKB-SubCell"/>
</dbReference>
<dbReference type="CDD" id="cd02022">
    <property type="entry name" value="DPCK"/>
    <property type="match status" value="1"/>
</dbReference>
<comment type="catalytic activity">
    <reaction evidence="5">
        <text>3'-dephospho-CoA + ATP = ADP + CoA + H(+)</text>
        <dbReference type="Rhea" id="RHEA:18245"/>
        <dbReference type="ChEBI" id="CHEBI:15378"/>
        <dbReference type="ChEBI" id="CHEBI:30616"/>
        <dbReference type="ChEBI" id="CHEBI:57287"/>
        <dbReference type="ChEBI" id="CHEBI:57328"/>
        <dbReference type="ChEBI" id="CHEBI:456216"/>
        <dbReference type="EC" id="2.7.1.24"/>
    </reaction>
</comment>
<dbReference type="SUPFAM" id="SSF52540">
    <property type="entry name" value="P-loop containing nucleoside triphosphate hydrolases"/>
    <property type="match status" value="1"/>
</dbReference>
<dbReference type="PROSITE" id="PS51219">
    <property type="entry name" value="DPCK"/>
    <property type="match status" value="1"/>
</dbReference>
<evidence type="ECO:0000256" key="1">
    <source>
        <dbReference type="ARBA" id="ARBA00009018"/>
    </source>
</evidence>
<comment type="similarity">
    <text evidence="1 5">Belongs to the CoaE family.</text>
</comment>
<keyword evidence="5 7" id="KW-0418">Kinase</keyword>
<dbReference type="Proteomes" id="UP000054997">
    <property type="component" value="Unassembled WGS sequence"/>
</dbReference>
<dbReference type="GO" id="GO:0015937">
    <property type="term" value="P:coenzyme A biosynthetic process"/>
    <property type="evidence" value="ECO:0007669"/>
    <property type="project" value="UniProtKB-UniRule"/>
</dbReference>
<keyword evidence="5" id="KW-0963">Cytoplasm</keyword>